<gene>
    <name evidence="3" type="ORF">Ctob_014300</name>
</gene>
<dbReference type="InterPro" id="IPR036047">
    <property type="entry name" value="F-box-like_dom_sf"/>
</dbReference>
<feature type="compositionally biased region" description="Acidic residues" evidence="1">
    <location>
        <begin position="73"/>
        <end position="93"/>
    </location>
</feature>
<feature type="non-terminal residue" evidence="3">
    <location>
        <position position="1"/>
    </location>
</feature>
<feature type="region of interest" description="Disordered" evidence="1">
    <location>
        <begin position="1"/>
        <end position="125"/>
    </location>
</feature>
<dbReference type="Gene3D" id="2.60.60.30">
    <property type="entry name" value="sav2460 like domains"/>
    <property type="match status" value="1"/>
</dbReference>
<feature type="compositionally biased region" description="Low complexity" evidence="1">
    <location>
        <begin position="52"/>
        <end position="66"/>
    </location>
</feature>
<dbReference type="PANTHER" id="PTHR32097:SF17">
    <property type="entry name" value="CAMP-BINDING PROTEIN 1-RELATED"/>
    <property type="match status" value="1"/>
</dbReference>
<evidence type="ECO:0000313" key="4">
    <source>
        <dbReference type="Proteomes" id="UP000037460"/>
    </source>
</evidence>
<name>A0A0M0LRY0_9EUKA</name>
<dbReference type="PANTHER" id="PTHR32097">
    <property type="entry name" value="CAMP-BINDING PROTEIN 1-RELATED"/>
    <property type="match status" value="1"/>
</dbReference>
<dbReference type="AlphaFoldDB" id="A0A0M0LRY0"/>
<reference evidence="4" key="1">
    <citation type="journal article" date="2015" name="PLoS Genet.">
        <title>Genome Sequence and Transcriptome Analyses of Chrysochromulina tobin: Metabolic Tools for Enhanced Algal Fitness in the Prominent Order Prymnesiales (Haptophyceae).</title>
        <authorList>
            <person name="Hovde B.T."/>
            <person name="Deodato C.R."/>
            <person name="Hunsperger H.M."/>
            <person name="Ryken S.A."/>
            <person name="Yost W."/>
            <person name="Jha R.K."/>
            <person name="Patterson J."/>
            <person name="Monnat R.J. Jr."/>
            <person name="Barlow S.B."/>
            <person name="Starkenburg S.R."/>
            <person name="Cattolico R.A."/>
        </authorList>
    </citation>
    <scope>NUCLEOTIDE SEQUENCE</scope>
    <source>
        <strain evidence="4">CCMP291</strain>
    </source>
</reference>
<proteinExistence type="predicted"/>
<organism evidence="3 4">
    <name type="scientific">Chrysochromulina tobinii</name>
    <dbReference type="NCBI Taxonomy" id="1460289"/>
    <lineage>
        <taxon>Eukaryota</taxon>
        <taxon>Haptista</taxon>
        <taxon>Haptophyta</taxon>
        <taxon>Prymnesiophyceae</taxon>
        <taxon>Prymnesiales</taxon>
        <taxon>Chrysochromulinaceae</taxon>
        <taxon>Chrysochromulina</taxon>
    </lineage>
</organism>
<dbReference type="SUPFAM" id="SSF81383">
    <property type="entry name" value="F-box domain"/>
    <property type="match status" value="1"/>
</dbReference>
<dbReference type="CDD" id="cd06974">
    <property type="entry name" value="TerD_like"/>
    <property type="match status" value="1"/>
</dbReference>
<keyword evidence="4" id="KW-1185">Reference proteome</keyword>
<sequence length="806" mass="88365">QLLAAAPPPKQLLAAAPPPKQLLAAAPPPKQLLAAAPPPKQFLAAAPPPKPSLALAPPKPQALKGKFAVLSVEGDEQSDADDEEESAAADDEGTSEKTGPSKRTQKKNAYRARKRERERGGLGVADAAQTAAASAAVVTVATAKPTASIAEQRGCDDPNLVCADPEAHEETADECSGSFALLSYDALIIVIEKLHSEADVRSLACTCSHLRSACSDGLLWRVLFHRHFPASQLAAASLSDWRHAYMLEHSSNAELLRCYHSKATLGALDEKRGGLEVFGIPLTFTVNPRTHEVDCIYSTLDTLSYSAFREDGVRTSVWGEAFTHFLPLYLTRDHFKAARPILHQTIAALCANAPRWRFAQGRFVPEMALDVLPKLLCTLVVLLVDRGVAASDVFINGFTQIYRLLLALAHEHPALRAQVTKRVQEFIGKESKRGKASEPSLGDLVPLLAICNSLRWSDLAWPLLEEMMDRSVLWACRHHPELATPHTLGVDELVQRCWEARRVSNRLLMFSVGFLSRLSKVSPAQLDDFNGNPTPWLRHSMRQHIAKVMAADSWPEFYALINVPLPSKAYIHAWFIRAVGRSEQKGYHKKGMDFSRVQRSGVSAILRRGESVTASPTMKAVRFEEVWRWAGEGTLYLDASALAYSFDGKPLAYVDYDNQRSATGLVSGGVHTAYGEGGRGVALRHSGDQIDAEKREGTHRVDIDLRALSDQVGAIYLTLSAWDTARLSDIIRPEVRCFDPADRSGVPLARYELDGRPTGEQTAVVMAKIWRTAPGHTWKVTAIGELGLGRAGNYTPIHNIIAQTMR</sequence>
<feature type="compositionally biased region" description="Pro residues" evidence="1">
    <location>
        <begin position="1"/>
        <end position="51"/>
    </location>
</feature>
<dbReference type="EMBL" id="JWZX01000086">
    <property type="protein sequence ID" value="KOO53746.1"/>
    <property type="molecule type" value="Genomic_DNA"/>
</dbReference>
<dbReference type="Pfam" id="PF02342">
    <property type="entry name" value="TerD"/>
    <property type="match status" value="1"/>
</dbReference>
<evidence type="ECO:0000256" key="1">
    <source>
        <dbReference type="SAM" id="MobiDB-lite"/>
    </source>
</evidence>
<feature type="compositionally biased region" description="Basic residues" evidence="1">
    <location>
        <begin position="103"/>
        <end position="114"/>
    </location>
</feature>
<accession>A0A0M0LRY0</accession>
<comment type="caution">
    <text evidence="3">The sequence shown here is derived from an EMBL/GenBank/DDBJ whole genome shotgun (WGS) entry which is preliminary data.</text>
</comment>
<dbReference type="Proteomes" id="UP000037460">
    <property type="component" value="Unassembled WGS sequence"/>
</dbReference>
<dbReference type="InterPro" id="IPR003325">
    <property type="entry name" value="TerD"/>
</dbReference>
<evidence type="ECO:0000313" key="3">
    <source>
        <dbReference type="EMBL" id="KOO53746.1"/>
    </source>
</evidence>
<protein>
    <submittedName>
        <fullName evidence="3">Ubiquitinconjugating enzyme subfamily protein</fullName>
    </submittedName>
</protein>
<feature type="domain" description="TerD" evidence="2">
    <location>
        <begin position="616"/>
        <end position="785"/>
    </location>
</feature>
<dbReference type="OrthoDB" id="109543at2759"/>
<dbReference type="InterPro" id="IPR051324">
    <property type="entry name" value="Stress/Tellurium_Resist"/>
</dbReference>
<evidence type="ECO:0000259" key="2">
    <source>
        <dbReference type="Pfam" id="PF02342"/>
    </source>
</evidence>